<dbReference type="GO" id="GO:0004000">
    <property type="term" value="F:adenosine deaminase activity"/>
    <property type="evidence" value="ECO:0007669"/>
    <property type="project" value="TreeGrafter"/>
</dbReference>
<dbReference type="GO" id="GO:0046103">
    <property type="term" value="P:inosine biosynthetic process"/>
    <property type="evidence" value="ECO:0007669"/>
    <property type="project" value="TreeGrafter"/>
</dbReference>
<reference evidence="9 10" key="1">
    <citation type="submission" date="2024-03" db="EMBL/GenBank/DDBJ databases">
        <title>The genome assembly and annotation of the cricket Gryllus longicercus Weissman &amp; Gray.</title>
        <authorList>
            <person name="Szrajer S."/>
            <person name="Gray D."/>
            <person name="Ylla G."/>
        </authorList>
    </citation>
    <scope>NUCLEOTIDE SEQUENCE [LARGE SCALE GENOMIC DNA]</scope>
    <source>
        <strain evidence="9">DAG 2021-001</strain>
        <tissue evidence="9">Whole body minus gut</tissue>
    </source>
</reference>
<keyword evidence="3" id="KW-0479">Metal-binding</keyword>
<keyword evidence="5" id="KW-0862">Zinc</keyword>
<dbReference type="InterPro" id="IPR006330">
    <property type="entry name" value="Ado/ade_deaminase"/>
</dbReference>
<comment type="similarity">
    <text evidence="2">Belongs to the metallo-dependent hydrolases superfamily. Adenosine and AMP deaminases family.</text>
</comment>
<evidence type="ECO:0000256" key="1">
    <source>
        <dbReference type="ARBA" id="ARBA00001947"/>
    </source>
</evidence>
<dbReference type="GO" id="GO:0009117">
    <property type="term" value="P:nucleotide metabolic process"/>
    <property type="evidence" value="ECO:0007669"/>
    <property type="project" value="UniProtKB-KW"/>
</dbReference>
<evidence type="ECO:0000313" key="10">
    <source>
        <dbReference type="Proteomes" id="UP001378592"/>
    </source>
</evidence>
<dbReference type="Pfam" id="PF00962">
    <property type="entry name" value="A_deaminase"/>
    <property type="match status" value="1"/>
</dbReference>
<comment type="caution">
    <text evidence="9">The sequence shown here is derived from an EMBL/GenBank/DDBJ whole genome shotgun (WGS) entry which is preliminary data.</text>
</comment>
<evidence type="ECO:0000256" key="2">
    <source>
        <dbReference type="ARBA" id="ARBA00006676"/>
    </source>
</evidence>
<dbReference type="InterPro" id="IPR032466">
    <property type="entry name" value="Metal_Hydrolase"/>
</dbReference>
<protein>
    <recommendedName>
        <fullName evidence="8">Adenosine deaminase domain-containing protein</fullName>
    </recommendedName>
</protein>
<evidence type="ECO:0000256" key="4">
    <source>
        <dbReference type="ARBA" id="ARBA00022801"/>
    </source>
</evidence>
<evidence type="ECO:0000256" key="7">
    <source>
        <dbReference type="ARBA" id="ARBA00048787"/>
    </source>
</evidence>
<evidence type="ECO:0000313" key="9">
    <source>
        <dbReference type="EMBL" id="KAK7874336.1"/>
    </source>
</evidence>
<evidence type="ECO:0000256" key="6">
    <source>
        <dbReference type="ARBA" id="ARBA00023080"/>
    </source>
</evidence>
<proteinExistence type="inferred from homology"/>
<dbReference type="GO" id="GO:0006154">
    <property type="term" value="P:adenosine catabolic process"/>
    <property type="evidence" value="ECO:0007669"/>
    <property type="project" value="TreeGrafter"/>
</dbReference>
<comment type="cofactor">
    <cofactor evidence="1">
        <name>Zn(2+)</name>
        <dbReference type="ChEBI" id="CHEBI:29105"/>
    </cofactor>
</comment>
<sequence length="350" mass="38261">MWTTAKFCAQLPKIELHAHLNGSLSRDTLKRLHIMKEGNSADDIDIPDITKMTNLEECFKIFGLAHSLTSSPEALRVATSDVVREFAEDGVVHLELRTTPRAVESIMSHEQYVEAVLEEATREGAAQGIGVKVLLSVDRSQGEAAAQRVLTLALAARRRWPEALVGIDLSGNPRSGCARALLPLLRDARARGLRVAAHCAEVENEAEAVALMEAGVADRLGHCTFAAPGAGAGAEAAWAALRATRLPVEACLSSNVRCGTVPSYASHHFGALRRHNHPVALCTDDKGVFATTLSNEYYLAAEHFSLSTEELWKLSFESVEYTFASEEEKQQIRNTLLEWKKANLAQFELH</sequence>
<gene>
    <name evidence="9" type="ORF">R5R35_007809</name>
</gene>
<dbReference type="InterPro" id="IPR001365">
    <property type="entry name" value="A_deaminase_dom"/>
</dbReference>
<keyword evidence="10" id="KW-1185">Reference proteome</keyword>
<dbReference type="PANTHER" id="PTHR11409">
    <property type="entry name" value="ADENOSINE DEAMINASE"/>
    <property type="match status" value="1"/>
</dbReference>
<dbReference type="EMBL" id="JAZDUA010000003">
    <property type="protein sequence ID" value="KAK7874336.1"/>
    <property type="molecule type" value="Genomic_DNA"/>
</dbReference>
<evidence type="ECO:0000256" key="5">
    <source>
        <dbReference type="ARBA" id="ARBA00022833"/>
    </source>
</evidence>
<organism evidence="9 10">
    <name type="scientific">Gryllus longicercus</name>
    <dbReference type="NCBI Taxonomy" id="2509291"/>
    <lineage>
        <taxon>Eukaryota</taxon>
        <taxon>Metazoa</taxon>
        <taxon>Ecdysozoa</taxon>
        <taxon>Arthropoda</taxon>
        <taxon>Hexapoda</taxon>
        <taxon>Insecta</taxon>
        <taxon>Pterygota</taxon>
        <taxon>Neoptera</taxon>
        <taxon>Polyneoptera</taxon>
        <taxon>Orthoptera</taxon>
        <taxon>Ensifera</taxon>
        <taxon>Gryllidea</taxon>
        <taxon>Grylloidea</taxon>
        <taxon>Gryllidae</taxon>
        <taxon>Gryllinae</taxon>
        <taxon>Gryllus</taxon>
    </lineage>
</organism>
<dbReference type="GO" id="GO:0046872">
    <property type="term" value="F:metal ion binding"/>
    <property type="evidence" value="ECO:0007669"/>
    <property type="project" value="UniProtKB-KW"/>
</dbReference>
<dbReference type="Proteomes" id="UP001378592">
    <property type="component" value="Unassembled WGS sequence"/>
</dbReference>
<keyword evidence="6" id="KW-0546">Nucleotide metabolism</keyword>
<name>A0AAN9ZGL9_9ORTH</name>
<comment type="catalytic activity">
    <reaction evidence="7">
        <text>N(6)-methyl-AMP + H2O + H(+) = IMP + methylamine</text>
        <dbReference type="Rhea" id="RHEA:16001"/>
        <dbReference type="ChEBI" id="CHEBI:15377"/>
        <dbReference type="ChEBI" id="CHEBI:15378"/>
        <dbReference type="ChEBI" id="CHEBI:58053"/>
        <dbReference type="ChEBI" id="CHEBI:59338"/>
        <dbReference type="ChEBI" id="CHEBI:144842"/>
    </reaction>
    <physiologicalReaction direction="left-to-right" evidence="7">
        <dbReference type="Rhea" id="RHEA:16002"/>
    </physiologicalReaction>
</comment>
<dbReference type="AlphaFoldDB" id="A0AAN9ZGL9"/>
<feature type="domain" description="Adenosine deaminase" evidence="8">
    <location>
        <begin position="12"/>
        <end position="338"/>
    </location>
</feature>
<evidence type="ECO:0000259" key="8">
    <source>
        <dbReference type="Pfam" id="PF00962"/>
    </source>
</evidence>
<keyword evidence="4" id="KW-0378">Hydrolase</keyword>
<accession>A0AAN9ZGL9</accession>
<dbReference type="CDD" id="cd00443">
    <property type="entry name" value="ADA_AMPD"/>
    <property type="match status" value="1"/>
</dbReference>
<dbReference type="SUPFAM" id="SSF51556">
    <property type="entry name" value="Metallo-dependent hydrolases"/>
    <property type="match status" value="1"/>
</dbReference>
<dbReference type="Gene3D" id="3.20.20.140">
    <property type="entry name" value="Metal-dependent hydrolases"/>
    <property type="match status" value="1"/>
</dbReference>
<evidence type="ECO:0000256" key="3">
    <source>
        <dbReference type="ARBA" id="ARBA00022723"/>
    </source>
</evidence>
<dbReference type="PANTHER" id="PTHR11409:SF42">
    <property type="entry name" value="ADENOSINE DEAMINASE-LIKE PROTEIN"/>
    <property type="match status" value="1"/>
</dbReference>